<evidence type="ECO:0000313" key="3">
    <source>
        <dbReference type="Proteomes" id="UP000007015"/>
    </source>
</evidence>
<sequence length="809" mass="88773">MRWRLLIKGVASPMKAKVVGGKGAGGGQRLTLAPGASANLWSQPAVPKETWGVAQGEEEDERNWWPEVLAATPCRTSPEVSTWDKKGCSRGGFSAPTKYYAVEPLCVPKPVALGSRFWALGDESSEDEVDREERRLEEEVSSCSMNSGFVGNRKLAKKMVEKVVNQKTTTCKPWKGPLPKARVSQTLTFGDVIGVALKKKKRASVASPVRFTTVNRVNSPVAEENLDRVNKSLASMRLPVVHTCSIMEKAAAAPPPLPPAAVRSSLDDNAKTLKFLMNLDKREKEGRIVLMSPGGQCTSDIEASKRSVELLSKGGSEHKFVSFGVRLNLVQFKCCQGLGQLLSRAGRHMWATEGATRQKRSDVTVGLCTTQLVQTSQTRERKQSVGEQSGGAQGERSRREVTIAWRGEGSGRSDGRGRESGDGFWEEEEEFFGARFDAGRLGFEPGYGFGQQGNHGWGQQKSGFRPRGSRSFGPRRGGFAGRPGRGGWENNRFSTKRFGERPLLKNEGRPGGGINKAGGGSKFAAKGEVGGGVSAGRRWCKCWEREGEVDGLGFYHIPHPLLQKVKKGSKTTLVRIEGGCLTKEKIELQRAITYGGADVKENGVLTGARLKFEEWNEKEEGILLPKVWVRVFGLRKKLREYLNLWAVGSLLGATQTVDMKMTRKNDFGRIFVAVLNPRIIPKNLDVVIGDHFFELEIVVEKMGFDENGEEVEIEQDDRDGDGLEENKEDKHDGDGRDGRVTKRAKNDDMLVDGKENGTAEGKDDAALNGNQCQHKMKESEISAIASGILDVAVGKVMNEVCDMVMEEIE</sequence>
<proteinExistence type="predicted"/>
<feature type="compositionally biased region" description="Basic and acidic residues" evidence="1">
    <location>
        <begin position="720"/>
        <end position="765"/>
    </location>
</feature>
<reference evidence="2 3" key="1">
    <citation type="journal article" date="2005" name="PLoS Biol.">
        <title>The genomes of Oryza sativa: a history of duplications.</title>
        <authorList>
            <person name="Yu J."/>
            <person name="Wang J."/>
            <person name="Lin W."/>
            <person name="Li S."/>
            <person name="Li H."/>
            <person name="Zhou J."/>
            <person name="Ni P."/>
            <person name="Dong W."/>
            <person name="Hu S."/>
            <person name="Zeng C."/>
            <person name="Zhang J."/>
            <person name="Zhang Y."/>
            <person name="Li R."/>
            <person name="Xu Z."/>
            <person name="Li S."/>
            <person name="Li X."/>
            <person name="Zheng H."/>
            <person name="Cong L."/>
            <person name="Lin L."/>
            <person name="Yin J."/>
            <person name="Geng J."/>
            <person name="Li G."/>
            <person name="Shi J."/>
            <person name="Liu J."/>
            <person name="Lv H."/>
            <person name="Li J."/>
            <person name="Wang J."/>
            <person name="Deng Y."/>
            <person name="Ran L."/>
            <person name="Shi X."/>
            <person name="Wang X."/>
            <person name="Wu Q."/>
            <person name="Li C."/>
            <person name="Ren X."/>
            <person name="Wang J."/>
            <person name="Wang X."/>
            <person name="Li D."/>
            <person name="Liu D."/>
            <person name="Zhang X."/>
            <person name="Ji Z."/>
            <person name="Zhao W."/>
            <person name="Sun Y."/>
            <person name="Zhang Z."/>
            <person name="Bao J."/>
            <person name="Han Y."/>
            <person name="Dong L."/>
            <person name="Ji J."/>
            <person name="Chen P."/>
            <person name="Wu S."/>
            <person name="Liu J."/>
            <person name="Xiao Y."/>
            <person name="Bu D."/>
            <person name="Tan J."/>
            <person name="Yang L."/>
            <person name="Ye C."/>
            <person name="Zhang J."/>
            <person name="Xu J."/>
            <person name="Zhou Y."/>
            <person name="Yu Y."/>
            <person name="Zhang B."/>
            <person name="Zhuang S."/>
            <person name="Wei H."/>
            <person name="Liu B."/>
            <person name="Lei M."/>
            <person name="Yu H."/>
            <person name="Li Y."/>
            <person name="Xu H."/>
            <person name="Wei S."/>
            <person name="He X."/>
            <person name="Fang L."/>
            <person name="Zhang Z."/>
            <person name="Zhang Y."/>
            <person name="Huang X."/>
            <person name="Su Z."/>
            <person name="Tong W."/>
            <person name="Li J."/>
            <person name="Tong Z."/>
            <person name="Li S."/>
            <person name="Ye J."/>
            <person name="Wang L."/>
            <person name="Fang L."/>
            <person name="Lei T."/>
            <person name="Chen C."/>
            <person name="Chen H."/>
            <person name="Xu Z."/>
            <person name="Li H."/>
            <person name="Huang H."/>
            <person name="Zhang F."/>
            <person name="Xu H."/>
            <person name="Li N."/>
            <person name="Zhao C."/>
            <person name="Li S."/>
            <person name="Dong L."/>
            <person name="Huang Y."/>
            <person name="Li L."/>
            <person name="Xi Y."/>
            <person name="Qi Q."/>
            <person name="Li W."/>
            <person name="Zhang B."/>
            <person name="Hu W."/>
            <person name="Zhang Y."/>
            <person name="Tian X."/>
            <person name="Jiao Y."/>
            <person name="Liang X."/>
            <person name="Jin J."/>
            <person name="Gao L."/>
            <person name="Zheng W."/>
            <person name="Hao B."/>
            <person name="Liu S."/>
            <person name="Wang W."/>
            <person name="Yuan L."/>
            <person name="Cao M."/>
            <person name="McDermott J."/>
            <person name="Samudrala R."/>
            <person name="Wang J."/>
            <person name="Wong G.K."/>
            <person name="Yang H."/>
        </authorList>
    </citation>
    <scope>NUCLEOTIDE SEQUENCE [LARGE SCALE GENOMIC DNA]</scope>
    <source>
        <strain evidence="3">cv. 93-11</strain>
    </source>
</reference>
<evidence type="ECO:0000256" key="1">
    <source>
        <dbReference type="SAM" id="MobiDB-lite"/>
    </source>
</evidence>
<feature type="compositionally biased region" description="Gly residues" evidence="1">
    <location>
        <begin position="509"/>
        <end position="521"/>
    </location>
</feature>
<dbReference type="STRING" id="39946.A2YZD5"/>
<feature type="compositionally biased region" description="Basic and acidic residues" evidence="1">
    <location>
        <begin position="497"/>
        <end position="508"/>
    </location>
</feature>
<evidence type="ECO:0008006" key="4">
    <source>
        <dbReference type="Google" id="ProtNLM"/>
    </source>
</evidence>
<keyword evidence="3" id="KW-1185">Reference proteome</keyword>
<evidence type="ECO:0000313" key="2">
    <source>
        <dbReference type="EMBL" id="EAZ08446.1"/>
    </source>
</evidence>
<dbReference type="Gramene" id="BGIOSGA030073-TA">
    <property type="protein sequence ID" value="BGIOSGA030073-PA"/>
    <property type="gene ID" value="BGIOSGA030073"/>
</dbReference>
<dbReference type="OMA" id="KVMNEVC"/>
<name>A2YZD5_ORYSI</name>
<dbReference type="PANTHER" id="PTHR33170:SF40">
    <property type="entry name" value="OS04G0557100 PROTEIN"/>
    <property type="match status" value="1"/>
</dbReference>
<protein>
    <recommendedName>
        <fullName evidence="4">DUF4283 domain-containing protein</fullName>
    </recommendedName>
</protein>
<organism evidence="2 3">
    <name type="scientific">Oryza sativa subsp. indica</name>
    <name type="common">Rice</name>
    <dbReference type="NCBI Taxonomy" id="39946"/>
    <lineage>
        <taxon>Eukaryota</taxon>
        <taxon>Viridiplantae</taxon>
        <taxon>Streptophyta</taxon>
        <taxon>Embryophyta</taxon>
        <taxon>Tracheophyta</taxon>
        <taxon>Spermatophyta</taxon>
        <taxon>Magnoliopsida</taxon>
        <taxon>Liliopsida</taxon>
        <taxon>Poales</taxon>
        <taxon>Poaceae</taxon>
        <taxon>BOP clade</taxon>
        <taxon>Oryzoideae</taxon>
        <taxon>Oryzeae</taxon>
        <taxon>Oryzinae</taxon>
        <taxon>Oryza</taxon>
        <taxon>Oryza sativa</taxon>
    </lineage>
</organism>
<feature type="compositionally biased region" description="Low complexity" evidence="1">
    <location>
        <begin position="462"/>
        <end position="474"/>
    </location>
</feature>
<accession>A2YZD5</accession>
<gene>
    <name evidence="2" type="ORF">OsI_30711</name>
</gene>
<feature type="compositionally biased region" description="Acidic residues" evidence="1">
    <location>
        <begin position="708"/>
        <end position="719"/>
    </location>
</feature>
<dbReference type="PANTHER" id="PTHR33170">
    <property type="entry name" value="DUF4283 DOMAIN-CONTAINING PROTEIN-RELATED"/>
    <property type="match status" value="1"/>
</dbReference>
<feature type="region of interest" description="Disordered" evidence="1">
    <location>
        <begin position="376"/>
        <end position="422"/>
    </location>
</feature>
<dbReference type="Proteomes" id="UP000007015">
    <property type="component" value="Chromosome 9"/>
</dbReference>
<feature type="compositionally biased region" description="Basic and acidic residues" evidence="1">
    <location>
        <begin position="409"/>
        <end position="421"/>
    </location>
</feature>
<dbReference type="HOGENOM" id="CLU_013009_0_0_1"/>
<feature type="compositionally biased region" description="Gly residues" evidence="1">
    <location>
        <begin position="475"/>
        <end position="487"/>
    </location>
</feature>
<feature type="region of interest" description="Disordered" evidence="1">
    <location>
        <begin position="708"/>
        <end position="766"/>
    </location>
</feature>
<feature type="region of interest" description="Disordered" evidence="1">
    <location>
        <begin position="455"/>
        <end position="530"/>
    </location>
</feature>
<dbReference type="AlphaFoldDB" id="A2YZD5"/>
<dbReference type="EMBL" id="CM000134">
    <property type="protein sequence ID" value="EAZ08446.1"/>
    <property type="molecule type" value="Genomic_DNA"/>
</dbReference>